<dbReference type="SMART" id="SM00220">
    <property type="entry name" value="S_TKc"/>
    <property type="match status" value="1"/>
</dbReference>
<dbReference type="Proteomes" id="UP001274830">
    <property type="component" value="Unassembled WGS sequence"/>
</dbReference>
<evidence type="ECO:0000256" key="10">
    <source>
        <dbReference type="SAM" id="Phobius"/>
    </source>
</evidence>
<evidence type="ECO:0000256" key="7">
    <source>
        <dbReference type="ARBA" id="ARBA00047899"/>
    </source>
</evidence>
<protein>
    <recommendedName>
        <fullName evidence="1">non-specific serine/threonine protein kinase</fullName>
        <ecNumber evidence="1">2.7.11.1</ecNumber>
    </recommendedName>
</protein>
<proteinExistence type="predicted"/>
<keyword evidence="5" id="KW-0418">Kinase</keyword>
<comment type="catalytic activity">
    <reaction evidence="8">
        <text>L-seryl-[protein] + ATP = O-phospho-L-seryl-[protein] + ADP + H(+)</text>
        <dbReference type="Rhea" id="RHEA:17989"/>
        <dbReference type="Rhea" id="RHEA-COMP:9863"/>
        <dbReference type="Rhea" id="RHEA-COMP:11604"/>
        <dbReference type="ChEBI" id="CHEBI:15378"/>
        <dbReference type="ChEBI" id="CHEBI:29999"/>
        <dbReference type="ChEBI" id="CHEBI:30616"/>
        <dbReference type="ChEBI" id="CHEBI:83421"/>
        <dbReference type="ChEBI" id="CHEBI:456216"/>
        <dbReference type="EC" id="2.7.11.1"/>
    </reaction>
</comment>
<evidence type="ECO:0000256" key="3">
    <source>
        <dbReference type="ARBA" id="ARBA00022679"/>
    </source>
</evidence>
<feature type="transmembrane region" description="Helical" evidence="10">
    <location>
        <begin position="227"/>
        <end position="244"/>
    </location>
</feature>
<sequence length="462" mass="51435">MAGPRIMSLMLVIVTAMFAIAIVIFHYLRAICSRGRLQQICRIETEQGLFSSITNTATSHEQTRSSAFRRLRHASAPVPTSPDGHDSFRGFSGIQVAALQRNSLRSSLTRRAVSSTSSGSAPSESSRASQRLLPAIDPHADCTIVHNFPKSGQGTVKIMQCNQTSKLIVIKTVDMERRKRSRRPALADELTSTASMSLEYCSGGDVDALINHWNSIDQLREQGFPKIFVLYFISSMFAAVGYLHEGNFTVDTASTPRLCNKPMIHRDIKRPNIYLRISDDNQHGLPDVVLGDFGLSCYEQDSEGVSGTPGYLSPESLAVYNLKYTDRHAYRRASTSRIQTRANDVYNFGTALYEVLTLEQFDNRKHTYTPLDLEIALNKTRSTDMQPILDILKLCLVEDPVKRATTKALLLIKPSLNEALELLYKDPKEHMPPDSWPVRRFDPRIGISTNGPASKVQSPAAS</sequence>
<dbReference type="InterPro" id="IPR008271">
    <property type="entry name" value="Ser/Thr_kinase_AS"/>
</dbReference>
<evidence type="ECO:0000256" key="9">
    <source>
        <dbReference type="SAM" id="MobiDB-lite"/>
    </source>
</evidence>
<feature type="compositionally biased region" description="Low complexity" evidence="9">
    <location>
        <begin position="110"/>
        <end position="129"/>
    </location>
</feature>
<organism evidence="12 13">
    <name type="scientific">Recurvomyces mirabilis</name>
    <dbReference type="NCBI Taxonomy" id="574656"/>
    <lineage>
        <taxon>Eukaryota</taxon>
        <taxon>Fungi</taxon>
        <taxon>Dikarya</taxon>
        <taxon>Ascomycota</taxon>
        <taxon>Pezizomycotina</taxon>
        <taxon>Dothideomycetes</taxon>
        <taxon>Dothideomycetidae</taxon>
        <taxon>Mycosphaerellales</taxon>
        <taxon>Teratosphaeriaceae</taxon>
        <taxon>Recurvomyces</taxon>
    </lineage>
</organism>
<dbReference type="PROSITE" id="PS00108">
    <property type="entry name" value="PROTEIN_KINASE_ST"/>
    <property type="match status" value="1"/>
</dbReference>
<dbReference type="InterPro" id="IPR011009">
    <property type="entry name" value="Kinase-like_dom_sf"/>
</dbReference>
<dbReference type="AlphaFoldDB" id="A0AAE0WL05"/>
<evidence type="ECO:0000256" key="4">
    <source>
        <dbReference type="ARBA" id="ARBA00022741"/>
    </source>
</evidence>
<feature type="transmembrane region" description="Helical" evidence="10">
    <location>
        <begin position="6"/>
        <end position="28"/>
    </location>
</feature>
<keyword evidence="10" id="KW-0812">Transmembrane</keyword>
<dbReference type="EC" id="2.7.11.1" evidence="1"/>
<evidence type="ECO:0000313" key="12">
    <source>
        <dbReference type="EMBL" id="KAK3673667.1"/>
    </source>
</evidence>
<feature type="compositionally biased region" description="Basic and acidic residues" evidence="9">
    <location>
        <begin position="433"/>
        <end position="443"/>
    </location>
</feature>
<keyword evidence="10" id="KW-0472">Membrane</keyword>
<feature type="region of interest" description="Disordered" evidence="9">
    <location>
        <begin position="109"/>
        <end position="130"/>
    </location>
</feature>
<feature type="compositionally biased region" description="Polar residues" evidence="9">
    <location>
        <begin position="447"/>
        <end position="462"/>
    </location>
</feature>
<evidence type="ECO:0000256" key="1">
    <source>
        <dbReference type="ARBA" id="ARBA00012513"/>
    </source>
</evidence>
<name>A0AAE0WL05_9PEZI</name>
<dbReference type="Pfam" id="PF00069">
    <property type="entry name" value="Pkinase"/>
    <property type="match status" value="1"/>
</dbReference>
<dbReference type="InterPro" id="IPR050660">
    <property type="entry name" value="NEK_Ser/Thr_kinase"/>
</dbReference>
<evidence type="ECO:0000256" key="5">
    <source>
        <dbReference type="ARBA" id="ARBA00022777"/>
    </source>
</evidence>
<accession>A0AAE0WL05</accession>
<dbReference type="PANTHER" id="PTHR43671:SF98">
    <property type="entry name" value="SERINE_THREONINE-PROTEIN KINASE NEK11"/>
    <property type="match status" value="1"/>
</dbReference>
<keyword evidence="10" id="KW-1133">Transmembrane helix</keyword>
<feature type="domain" description="Protein kinase" evidence="11">
    <location>
        <begin position="57"/>
        <end position="416"/>
    </location>
</feature>
<dbReference type="GO" id="GO:0004674">
    <property type="term" value="F:protein serine/threonine kinase activity"/>
    <property type="evidence" value="ECO:0007669"/>
    <property type="project" value="UniProtKB-KW"/>
</dbReference>
<evidence type="ECO:0000313" key="13">
    <source>
        <dbReference type="Proteomes" id="UP001274830"/>
    </source>
</evidence>
<keyword evidence="3" id="KW-0808">Transferase</keyword>
<keyword evidence="13" id="KW-1185">Reference proteome</keyword>
<dbReference type="SUPFAM" id="SSF56112">
    <property type="entry name" value="Protein kinase-like (PK-like)"/>
    <property type="match status" value="1"/>
</dbReference>
<evidence type="ECO:0000259" key="11">
    <source>
        <dbReference type="PROSITE" id="PS50011"/>
    </source>
</evidence>
<feature type="region of interest" description="Disordered" evidence="9">
    <location>
        <begin position="433"/>
        <end position="462"/>
    </location>
</feature>
<evidence type="ECO:0000256" key="6">
    <source>
        <dbReference type="ARBA" id="ARBA00022840"/>
    </source>
</evidence>
<keyword evidence="2" id="KW-0723">Serine/threonine-protein kinase</keyword>
<evidence type="ECO:0000256" key="2">
    <source>
        <dbReference type="ARBA" id="ARBA00022527"/>
    </source>
</evidence>
<dbReference type="InterPro" id="IPR000719">
    <property type="entry name" value="Prot_kinase_dom"/>
</dbReference>
<evidence type="ECO:0000256" key="8">
    <source>
        <dbReference type="ARBA" id="ARBA00048679"/>
    </source>
</evidence>
<keyword evidence="4" id="KW-0547">Nucleotide-binding</keyword>
<dbReference type="PROSITE" id="PS50011">
    <property type="entry name" value="PROTEIN_KINASE_DOM"/>
    <property type="match status" value="1"/>
</dbReference>
<gene>
    <name evidence="12" type="ORF">LTR78_006572</name>
</gene>
<comment type="catalytic activity">
    <reaction evidence="7">
        <text>L-threonyl-[protein] + ATP = O-phospho-L-threonyl-[protein] + ADP + H(+)</text>
        <dbReference type="Rhea" id="RHEA:46608"/>
        <dbReference type="Rhea" id="RHEA-COMP:11060"/>
        <dbReference type="Rhea" id="RHEA-COMP:11605"/>
        <dbReference type="ChEBI" id="CHEBI:15378"/>
        <dbReference type="ChEBI" id="CHEBI:30013"/>
        <dbReference type="ChEBI" id="CHEBI:30616"/>
        <dbReference type="ChEBI" id="CHEBI:61977"/>
        <dbReference type="ChEBI" id="CHEBI:456216"/>
        <dbReference type="EC" id="2.7.11.1"/>
    </reaction>
</comment>
<keyword evidence="6" id="KW-0067">ATP-binding</keyword>
<dbReference type="Gene3D" id="1.10.510.10">
    <property type="entry name" value="Transferase(Phosphotransferase) domain 1"/>
    <property type="match status" value="1"/>
</dbReference>
<reference evidence="12" key="1">
    <citation type="submission" date="2023-07" db="EMBL/GenBank/DDBJ databases">
        <title>Black Yeasts Isolated from many extreme environments.</title>
        <authorList>
            <person name="Coleine C."/>
            <person name="Stajich J.E."/>
            <person name="Selbmann L."/>
        </authorList>
    </citation>
    <scope>NUCLEOTIDE SEQUENCE</scope>
    <source>
        <strain evidence="12">CCFEE 5485</strain>
    </source>
</reference>
<dbReference type="GO" id="GO:0005524">
    <property type="term" value="F:ATP binding"/>
    <property type="evidence" value="ECO:0007669"/>
    <property type="project" value="UniProtKB-KW"/>
</dbReference>
<dbReference type="EMBL" id="JAUTXT010000024">
    <property type="protein sequence ID" value="KAK3673667.1"/>
    <property type="molecule type" value="Genomic_DNA"/>
</dbReference>
<comment type="caution">
    <text evidence="12">The sequence shown here is derived from an EMBL/GenBank/DDBJ whole genome shotgun (WGS) entry which is preliminary data.</text>
</comment>
<dbReference type="PANTHER" id="PTHR43671">
    <property type="entry name" value="SERINE/THREONINE-PROTEIN KINASE NEK"/>
    <property type="match status" value="1"/>
</dbReference>